<protein>
    <submittedName>
        <fullName evidence="2">Serine hydrolase</fullName>
    </submittedName>
</protein>
<dbReference type="AlphaFoldDB" id="A0A2L0UHJ8"/>
<dbReference type="SUPFAM" id="SSF56601">
    <property type="entry name" value="beta-lactamase/transpeptidase-like"/>
    <property type="match status" value="1"/>
</dbReference>
<feature type="domain" description="Beta-lactamase-related" evidence="1">
    <location>
        <begin position="30"/>
        <end position="342"/>
    </location>
</feature>
<dbReference type="InterPro" id="IPR012338">
    <property type="entry name" value="Beta-lactam/transpept-like"/>
</dbReference>
<dbReference type="PANTHER" id="PTHR46825:SF9">
    <property type="entry name" value="BETA-LACTAMASE-RELATED DOMAIN-CONTAINING PROTEIN"/>
    <property type="match status" value="1"/>
</dbReference>
<evidence type="ECO:0000259" key="1">
    <source>
        <dbReference type="Pfam" id="PF00144"/>
    </source>
</evidence>
<dbReference type="InterPro" id="IPR001466">
    <property type="entry name" value="Beta-lactam-related"/>
</dbReference>
<keyword evidence="2" id="KW-0378">Hydrolase</keyword>
<organism evidence="2 3">
    <name type="scientific">Arthrobacter agilis</name>
    <dbReference type="NCBI Taxonomy" id="37921"/>
    <lineage>
        <taxon>Bacteria</taxon>
        <taxon>Bacillati</taxon>
        <taxon>Actinomycetota</taxon>
        <taxon>Actinomycetes</taxon>
        <taxon>Micrococcales</taxon>
        <taxon>Micrococcaceae</taxon>
        <taxon>Arthrobacter</taxon>
    </lineage>
</organism>
<name>A0A2L0UHJ8_9MICC</name>
<dbReference type="Pfam" id="PF00144">
    <property type="entry name" value="Beta-lactamase"/>
    <property type="match status" value="1"/>
</dbReference>
<dbReference type="Proteomes" id="UP000239187">
    <property type="component" value="Chromosome"/>
</dbReference>
<accession>A0A2L0UHJ8</accession>
<dbReference type="Gene3D" id="3.40.710.10">
    <property type="entry name" value="DD-peptidase/beta-lactamase superfamily"/>
    <property type="match status" value="1"/>
</dbReference>
<reference evidence="2 3" key="1">
    <citation type="submission" date="2017-11" db="EMBL/GenBank/DDBJ databases">
        <title>Draft genome of Arthrobacter agilis strain UMCV2, a plant growth-promoting rhizobacterium and biocontrol capacity of phytopathogenic fungi.</title>
        <authorList>
            <person name="Martinez-Camara R."/>
            <person name="Santoyo G."/>
            <person name="Moreno-Hagelsieb G."/>
            <person name="Valencia-Cantero E."/>
        </authorList>
    </citation>
    <scope>NUCLEOTIDE SEQUENCE [LARGE SCALE GENOMIC DNA]</scope>
    <source>
        <strain evidence="2 3">UMCV2</strain>
    </source>
</reference>
<proteinExistence type="predicted"/>
<dbReference type="GO" id="GO:0016787">
    <property type="term" value="F:hydrolase activity"/>
    <property type="evidence" value="ECO:0007669"/>
    <property type="project" value="UniProtKB-KW"/>
</dbReference>
<evidence type="ECO:0000313" key="2">
    <source>
        <dbReference type="EMBL" id="AUZ88707.1"/>
    </source>
</evidence>
<dbReference type="RefSeq" id="WP_208739884.1">
    <property type="nucleotide sequence ID" value="NZ_CP024915.1"/>
</dbReference>
<dbReference type="PANTHER" id="PTHR46825">
    <property type="entry name" value="D-ALANYL-D-ALANINE-CARBOXYPEPTIDASE/ENDOPEPTIDASE AMPH"/>
    <property type="match status" value="1"/>
</dbReference>
<dbReference type="InterPro" id="IPR050491">
    <property type="entry name" value="AmpC-like"/>
</dbReference>
<gene>
    <name evidence="2" type="ORF">CVO76_14430</name>
</gene>
<dbReference type="EMBL" id="CP024915">
    <property type="protein sequence ID" value="AUZ88707.1"/>
    <property type="molecule type" value="Genomic_DNA"/>
</dbReference>
<sequence length="477" mass="51738">MTITATDRTAVLTRIAPYLESWIAFQGAFRGAVGVQAALRVDDDVVLNYAWGTADVDTGETLTPGHLFRIASHSKTMTATAVLQLVEQGSLRLDDAVVTWVPELAETPLATVTLRALLGHNAGVIRDGVDNDFWQRGGEFLDREALLEESRLNGAVYETDEYFKYSNVGYSLLGLAIEAASGLPYNDYVRANIVDRLRLVDSGPEYDADRAAEYAAGHTGLTQADDRRWRIEHVDTRAMAAATGWFSTAAELTSYGAAHWFGNETLVSDSSKRLLQREETIVTVRGRELGRYGLGFEIRTVGERKLVGHSGGYPGHITRTWIDPDDAFVLSVLTNSVDGPADSLATGLLQIIEIALSPTTAARAHDPAVLARYTGRFANMWGVTDIVELGGHLVSINPRSPEPALAHQFLDVVGDDELLAERIPGFGATGEPAYFSRDEAGRILSVALGGMTLWPIDTYRSALASGRPVDTLGKMSL</sequence>
<evidence type="ECO:0000313" key="3">
    <source>
        <dbReference type="Proteomes" id="UP000239187"/>
    </source>
</evidence>